<dbReference type="SUPFAM" id="SSF54211">
    <property type="entry name" value="Ribosomal protein S5 domain 2-like"/>
    <property type="match status" value="1"/>
</dbReference>
<dbReference type="EC" id="2.7.1.39" evidence="6"/>
<evidence type="ECO:0000256" key="1">
    <source>
        <dbReference type="ARBA" id="ARBA00022605"/>
    </source>
</evidence>
<dbReference type="AlphaFoldDB" id="A0A3B0U4E5"/>
<keyword evidence="4 6" id="KW-0418">Kinase</keyword>
<gene>
    <name evidence="6" type="ORF">MNBD_BACTEROID04-1828</name>
</gene>
<reference evidence="6" key="1">
    <citation type="submission" date="2018-06" db="EMBL/GenBank/DDBJ databases">
        <authorList>
            <person name="Zhirakovskaya E."/>
        </authorList>
    </citation>
    <scope>NUCLEOTIDE SEQUENCE</scope>
</reference>
<keyword evidence="2 6" id="KW-0808">Transferase</keyword>
<dbReference type="GO" id="GO:0005524">
    <property type="term" value="F:ATP binding"/>
    <property type="evidence" value="ECO:0007669"/>
    <property type="project" value="UniProtKB-KW"/>
</dbReference>
<sequence length="90" mass="9699">MNELRIFTPATIANISCGFDVLGLALDTVGDEMTIRKVTKKGIRITKITGQNIPTETHKNVAGVAALALLSEIECNCGFEIEINKKIKPG</sequence>
<keyword evidence="3" id="KW-0547">Nucleotide-binding</keyword>
<organism evidence="6">
    <name type="scientific">hydrothermal vent metagenome</name>
    <dbReference type="NCBI Taxonomy" id="652676"/>
    <lineage>
        <taxon>unclassified sequences</taxon>
        <taxon>metagenomes</taxon>
        <taxon>ecological metagenomes</taxon>
    </lineage>
</organism>
<keyword evidence="5" id="KW-0067">ATP-binding</keyword>
<evidence type="ECO:0000256" key="2">
    <source>
        <dbReference type="ARBA" id="ARBA00022679"/>
    </source>
</evidence>
<dbReference type="GO" id="GO:0008652">
    <property type="term" value="P:amino acid biosynthetic process"/>
    <property type="evidence" value="ECO:0007669"/>
    <property type="project" value="UniProtKB-KW"/>
</dbReference>
<evidence type="ECO:0000256" key="3">
    <source>
        <dbReference type="ARBA" id="ARBA00022741"/>
    </source>
</evidence>
<name>A0A3B0U4E5_9ZZZZ</name>
<evidence type="ECO:0000256" key="5">
    <source>
        <dbReference type="ARBA" id="ARBA00022840"/>
    </source>
</evidence>
<evidence type="ECO:0000313" key="6">
    <source>
        <dbReference type="EMBL" id="VAW25745.1"/>
    </source>
</evidence>
<dbReference type="Gene3D" id="3.30.230.10">
    <property type="match status" value="1"/>
</dbReference>
<dbReference type="GO" id="GO:0004413">
    <property type="term" value="F:homoserine kinase activity"/>
    <property type="evidence" value="ECO:0007669"/>
    <property type="project" value="UniProtKB-EC"/>
</dbReference>
<accession>A0A3B0U4E5</accession>
<keyword evidence="1" id="KW-0028">Amino-acid biosynthesis</keyword>
<evidence type="ECO:0000256" key="4">
    <source>
        <dbReference type="ARBA" id="ARBA00022777"/>
    </source>
</evidence>
<dbReference type="InterPro" id="IPR014721">
    <property type="entry name" value="Ribsml_uS5_D2-typ_fold_subgr"/>
</dbReference>
<dbReference type="PANTHER" id="PTHR20861:SF1">
    <property type="entry name" value="HOMOSERINE KINASE"/>
    <property type="match status" value="1"/>
</dbReference>
<proteinExistence type="predicted"/>
<feature type="non-terminal residue" evidence="6">
    <location>
        <position position="90"/>
    </location>
</feature>
<dbReference type="PANTHER" id="PTHR20861">
    <property type="entry name" value="HOMOSERINE/4-DIPHOSPHOCYTIDYL-2-C-METHYL-D-ERYTHRITOL KINASE"/>
    <property type="match status" value="1"/>
</dbReference>
<protein>
    <submittedName>
        <fullName evidence="6">Homoserine kinase</fullName>
        <ecNumber evidence="6">2.7.1.39</ecNumber>
    </submittedName>
</protein>
<dbReference type="EMBL" id="UOER01000495">
    <property type="protein sequence ID" value="VAW25745.1"/>
    <property type="molecule type" value="Genomic_DNA"/>
</dbReference>
<dbReference type="InterPro" id="IPR020568">
    <property type="entry name" value="Ribosomal_Su5_D2-typ_SF"/>
</dbReference>